<feature type="compositionally biased region" description="Basic and acidic residues" evidence="1">
    <location>
        <begin position="171"/>
        <end position="180"/>
    </location>
</feature>
<feature type="region of interest" description="Disordered" evidence="1">
    <location>
        <begin position="62"/>
        <end position="237"/>
    </location>
</feature>
<keyword evidence="3" id="KW-1185">Reference proteome</keyword>
<evidence type="ECO:0000313" key="3">
    <source>
        <dbReference type="Proteomes" id="UP000504636"/>
    </source>
</evidence>
<dbReference type="OrthoDB" id="10413265at2759"/>
<reference evidence="4" key="3">
    <citation type="submission" date="2025-04" db="UniProtKB">
        <authorList>
            <consortium name="RefSeq"/>
        </authorList>
    </citation>
    <scope>IDENTIFICATION</scope>
    <source>
        <strain evidence="4">CBS 304.34</strain>
    </source>
</reference>
<reference evidence="2 4" key="1">
    <citation type="journal article" date="2020" name="Stud. Mycol.">
        <title>101 Dothideomycetes genomes: a test case for predicting lifestyles and emergence of pathogens.</title>
        <authorList>
            <person name="Haridas S."/>
            <person name="Albert R."/>
            <person name="Binder M."/>
            <person name="Bloem J."/>
            <person name="Labutti K."/>
            <person name="Salamov A."/>
            <person name="Andreopoulos B."/>
            <person name="Baker S."/>
            <person name="Barry K."/>
            <person name="Bills G."/>
            <person name="Bluhm B."/>
            <person name="Cannon C."/>
            <person name="Castanera R."/>
            <person name="Culley D."/>
            <person name="Daum C."/>
            <person name="Ezra D."/>
            <person name="Gonzalez J."/>
            <person name="Henrissat B."/>
            <person name="Kuo A."/>
            <person name="Liang C."/>
            <person name="Lipzen A."/>
            <person name="Lutzoni F."/>
            <person name="Magnuson J."/>
            <person name="Mondo S."/>
            <person name="Nolan M."/>
            <person name="Ohm R."/>
            <person name="Pangilinan J."/>
            <person name="Park H.-J."/>
            <person name="Ramirez L."/>
            <person name="Alfaro M."/>
            <person name="Sun H."/>
            <person name="Tritt A."/>
            <person name="Yoshinaga Y."/>
            <person name="Zwiers L.-H."/>
            <person name="Turgeon B."/>
            <person name="Goodwin S."/>
            <person name="Spatafora J."/>
            <person name="Crous P."/>
            <person name="Grigoriev I."/>
        </authorList>
    </citation>
    <scope>NUCLEOTIDE SEQUENCE</scope>
    <source>
        <strain evidence="2 4">CBS 304.34</strain>
    </source>
</reference>
<evidence type="ECO:0000313" key="4">
    <source>
        <dbReference type="RefSeq" id="XP_033571261.1"/>
    </source>
</evidence>
<evidence type="ECO:0000256" key="1">
    <source>
        <dbReference type="SAM" id="MobiDB-lite"/>
    </source>
</evidence>
<dbReference type="AlphaFoldDB" id="A0A6A6Y903"/>
<proteinExistence type="predicted"/>
<feature type="compositionally biased region" description="Basic and acidic residues" evidence="1">
    <location>
        <begin position="218"/>
        <end position="228"/>
    </location>
</feature>
<reference evidence="4" key="2">
    <citation type="submission" date="2020-04" db="EMBL/GenBank/DDBJ databases">
        <authorList>
            <consortium name="NCBI Genome Project"/>
        </authorList>
    </citation>
    <scope>NUCLEOTIDE SEQUENCE</scope>
    <source>
        <strain evidence="4">CBS 304.34</strain>
    </source>
</reference>
<gene>
    <name evidence="2 4" type="ORF">BDZ99DRAFT_154590</name>
</gene>
<feature type="compositionally biased region" description="Polar residues" evidence="1">
    <location>
        <begin position="199"/>
        <end position="217"/>
    </location>
</feature>
<accession>A0A6A6Y903</accession>
<dbReference type="RefSeq" id="XP_033571261.1">
    <property type="nucleotide sequence ID" value="XM_033712818.1"/>
</dbReference>
<organism evidence="2">
    <name type="scientific">Mytilinidion resinicola</name>
    <dbReference type="NCBI Taxonomy" id="574789"/>
    <lineage>
        <taxon>Eukaryota</taxon>
        <taxon>Fungi</taxon>
        <taxon>Dikarya</taxon>
        <taxon>Ascomycota</taxon>
        <taxon>Pezizomycotina</taxon>
        <taxon>Dothideomycetes</taxon>
        <taxon>Pleosporomycetidae</taxon>
        <taxon>Mytilinidiales</taxon>
        <taxon>Mytilinidiaceae</taxon>
        <taxon>Mytilinidion</taxon>
    </lineage>
</organism>
<dbReference type="GeneID" id="54453711"/>
<name>A0A6A6Y903_9PEZI</name>
<sequence length="269" mass="30131">MSSNVSVMPDIQRYDDHYEANRAPSPVPKKVDSWDVKYAGGGCEDLTARGLDEYPASLEECDDYSCGSAPITHDDPPLSPPSSNTGTPSRPVAQQMGQMTLTPDDTPESQRVRPWQPFTPEAIRNRQMFYPNCGRSERHSLSSKSDTSGRSYYPAREQLSPSPQPGFHRQYRSDASEISDHTGAGANNHHSDSGDVYYTPSQSPSHSPYQASVQSRNLTHDEGKDKPGFHLSAPRIPQKPFPFSVYDPYDQQYVPKAINKYDQEWTTRE</sequence>
<protein>
    <submittedName>
        <fullName evidence="2 4">Uncharacterized protein</fullName>
    </submittedName>
</protein>
<dbReference type="EMBL" id="MU003714">
    <property type="protein sequence ID" value="KAF2804297.1"/>
    <property type="molecule type" value="Genomic_DNA"/>
</dbReference>
<evidence type="ECO:0000313" key="2">
    <source>
        <dbReference type="EMBL" id="KAF2804297.1"/>
    </source>
</evidence>
<dbReference type="Proteomes" id="UP000504636">
    <property type="component" value="Unplaced"/>
</dbReference>